<dbReference type="Gene3D" id="3.55.50.30">
    <property type="match status" value="1"/>
</dbReference>
<dbReference type="InterPro" id="IPR036942">
    <property type="entry name" value="Beta-barrel_TonB_sf"/>
</dbReference>
<dbReference type="Pfam" id="PF13715">
    <property type="entry name" value="CarbopepD_reg_2"/>
    <property type="match status" value="1"/>
</dbReference>
<feature type="chain" id="PRO_5047251762" evidence="8">
    <location>
        <begin position="18"/>
        <end position="1153"/>
    </location>
</feature>
<dbReference type="Pfam" id="PF07715">
    <property type="entry name" value="Plug"/>
    <property type="match status" value="1"/>
</dbReference>
<dbReference type="Gene3D" id="2.60.40.1120">
    <property type="entry name" value="Carboxypeptidase-like, regulatory domain"/>
    <property type="match status" value="1"/>
</dbReference>
<keyword evidence="4 7" id="KW-0812">Transmembrane</keyword>
<comment type="caution">
    <text evidence="10">The sequence shown here is derived from an EMBL/GenBank/DDBJ whole genome shotgun (WGS) entry which is preliminary data.</text>
</comment>
<accession>A0ABS5IYA7</accession>
<dbReference type="InterPro" id="IPR023997">
    <property type="entry name" value="TonB-dep_OMP_SusC/RagA_CS"/>
</dbReference>
<keyword evidence="8" id="KW-0732">Signal</keyword>
<dbReference type="Gene3D" id="2.170.130.10">
    <property type="entry name" value="TonB-dependent receptor, plug domain"/>
    <property type="match status" value="1"/>
</dbReference>
<dbReference type="InterPro" id="IPR023996">
    <property type="entry name" value="TonB-dep_OMP_SusC/RagA"/>
</dbReference>
<dbReference type="RefSeq" id="WP_211972886.1">
    <property type="nucleotide sequence ID" value="NZ_CBFHAM010000019.1"/>
</dbReference>
<gene>
    <name evidence="10" type="ORF">KE626_10670</name>
</gene>
<comment type="subcellular location">
    <subcellularLocation>
        <location evidence="1 7">Cell outer membrane</location>
        <topology evidence="1 7">Multi-pass membrane protein</topology>
    </subcellularLocation>
</comment>
<evidence type="ECO:0000256" key="5">
    <source>
        <dbReference type="ARBA" id="ARBA00023136"/>
    </source>
</evidence>
<dbReference type="Proteomes" id="UP000676386">
    <property type="component" value="Unassembled WGS sequence"/>
</dbReference>
<dbReference type="InterPro" id="IPR037066">
    <property type="entry name" value="Plug_dom_sf"/>
</dbReference>
<evidence type="ECO:0000259" key="9">
    <source>
        <dbReference type="Pfam" id="PF07715"/>
    </source>
</evidence>
<evidence type="ECO:0000313" key="10">
    <source>
        <dbReference type="EMBL" id="MBS0027771.1"/>
    </source>
</evidence>
<keyword evidence="3 7" id="KW-1134">Transmembrane beta strand</keyword>
<evidence type="ECO:0000256" key="7">
    <source>
        <dbReference type="PROSITE-ProRule" id="PRU01360"/>
    </source>
</evidence>
<evidence type="ECO:0000256" key="4">
    <source>
        <dbReference type="ARBA" id="ARBA00022692"/>
    </source>
</evidence>
<sequence length="1153" mass="127914">MRLSALLLMAGALQISAKGVAQKMTMSLKNTPLSTVFTNINRQTGYIVFYNYDALQNARPVTLELKNVSVQEVLHVSLMGQGLDYTIDDKTITVTRVVARVPELPVLPAQIVITGRITDENGIPLAGVSVVVKGTTRGTQTNNNGEYTVAVKDENAVLSFTCIGFERKEVVVGRSGVISLQLKASNNKLTGVDVVNTGYQMISRERATGSFSVIDPYRLRAKLKPDVKSALEGQATGVVLTKEGNLEIRGVSTLLGTAASAPLLVIDGYPTSAGLESLNIDNIESITVLKDAVAASIYGARSSNGVIVIATRQGKKGALQVEYKGSTGITLKPELKYLNRASSADFVDAEIELYNQDPNGILTDYNNYSSLSRVNYLLLAKSQGWLNEKDADAQLEALKSNDGLAQMQKYYFRNQFTQQHNISLSGGSDKSMLNAAVKYISNQNNTVRNTDNRLIFDMKNDWRPGKRVAIRLFTNVNYATSSAPVKGWQDMLAFTNTSLIQPYDLIVDPATGDPLTMAFKNKKKADRYAAMSGLKPLYYNPLEDLGLETTTYKTLQLRLGGNINIKLLEGLSIEAGGSWSRGDQLGRTLYDKNAYRVRLWYDDNTSIANPSKHYIPDGAVVNENRNFNQSYMFRTQLNFNKLVASRHRISAIAGNEISRNTADNNNLPTRFGYNDQAGTFSTFNYADYNAGNYTADKLGTSSPSASIGSYSYQDNRFVSWYANGSYEYDNRFILSGSIRLDQTNFFGTDPRYRYKPLWSAGGTYKLAEEKFFHLPLIDRLDLRASYGINGNISLNSGPFLIIAPGSYSNYTGDVSYGISSPPNNTLRWEKTKSTNFGADLSLLNRRINLTVDYYLRNSSDLLAADAIDPTKGFSSLTKNIGEVRNTGYEISIDADVIRKKNLVWNTFFNFSYNKNKVLTYNVTYQYASSITNGAIKKAGDPLDALYSYRYAGLDNNGVSQFYTAKGEKSGGGNVAVGDLIYSGTLRPKYAISMTNSFRVKNFDLSFMFIAKLGNVLRRDAFSGSNILNKHVSERWKQPGDEAKTIYPKLSDWNMDMFYFPYSDILIESASYMKLRDITLTYDINPRLLKRIGFTGTRIYLQSRNLFMITANSDHRDPETSELNLSGGTGAFTEQGFSSLPLRPEFYVGLSFSL</sequence>
<dbReference type="Gene3D" id="2.40.170.20">
    <property type="entry name" value="TonB-dependent receptor, beta-barrel domain"/>
    <property type="match status" value="1"/>
</dbReference>
<dbReference type="InterPro" id="IPR008969">
    <property type="entry name" value="CarboxyPept-like_regulatory"/>
</dbReference>
<evidence type="ECO:0000313" key="11">
    <source>
        <dbReference type="Proteomes" id="UP000676386"/>
    </source>
</evidence>
<evidence type="ECO:0000256" key="2">
    <source>
        <dbReference type="ARBA" id="ARBA00022448"/>
    </source>
</evidence>
<protein>
    <submittedName>
        <fullName evidence="10">SusC/RagA family TonB-linked outer membrane protein</fullName>
    </submittedName>
</protein>
<evidence type="ECO:0000256" key="1">
    <source>
        <dbReference type="ARBA" id="ARBA00004571"/>
    </source>
</evidence>
<keyword evidence="5 7" id="KW-0472">Membrane</keyword>
<dbReference type="InterPro" id="IPR039426">
    <property type="entry name" value="TonB-dep_rcpt-like"/>
</dbReference>
<dbReference type="SUPFAM" id="SSF56935">
    <property type="entry name" value="Porins"/>
    <property type="match status" value="1"/>
</dbReference>
<name>A0ABS5IYA7_9BACT</name>
<keyword evidence="6 7" id="KW-0998">Cell outer membrane</keyword>
<dbReference type="EMBL" id="JAGTXB010000004">
    <property type="protein sequence ID" value="MBS0027771.1"/>
    <property type="molecule type" value="Genomic_DNA"/>
</dbReference>
<organism evidence="10 11">
    <name type="scientific">Chitinophaga hostae</name>
    <dbReference type="NCBI Taxonomy" id="2831022"/>
    <lineage>
        <taxon>Bacteria</taxon>
        <taxon>Pseudomonadati</taxon>
        <taxon>Bacteroidota</taxon>
        <taxon>Chitinophagia</taxon>
        <taxon>Chitinophagales</taxon>
        <taxon>Chitinophagaceae</taxon>
        <taxon>Chitinophaga</taxon>
    </lineage>
</organism>
<dbReference type="InterPro" id="IPR012910">
    <property type="entry name" value="Plug_dom"/>
</dbReference>
<proteinExistence type="inferred from homology"/>
<dbReference type="NCBIfam" id="TIGR04056">
    <property type="entry name" value="OMP_RagA_SusC"/>
    <property type="match status" value="1"/>
</dbReference>
<evidence type="ECO:0000256" key="6">
    <source>
        <dbReference type="ARBA" id="ARBA00023237"/>
    </source>
</evidence>
<reference evidence="10 11" key="1">
    <citation type="submission" date="2021-04" db="EMBL/GenBank/DDBJ databases">
        <title>Chitinophaga sp. nov., isolated from the rhizosphere soil.</title>
        <authorList>
            <person name="He S."/>
        </authorList>
    </citation>
    <scope>NUCLEOTIDE SEQUENCE [LARGE SCALE GENOMIC DNA]</scope>
    <source>
        <strain evidence="10 11">2R12</strain>
    </source>
</reference>
<evidence type="ECO:0000256" key="8">
    <source>
        <dbReference type="SAM" id="SignalP"/>
    </source>
</evidence>
<dbReference type="SUPFAM" id="SSF49464">
    <property type="entry name" value="Carboxypeptidase regulatory domain-like"/>
    <property type="match status" value="1"/>
</dbReference>
<feature type="domain" description="TonB-dependent receptor plug" evidence="9">
    <location>
        <begin position="205"/>
        <end position="306"/>
    </location>
</feature>
<evidence type="ECO:0000256" key="3">
    <source>
        <dbReference type="ARBA" id="ARBA00022452"/>
    </source>
</evidence>
<dbReference type="NCBIfam" id="TIGR04057">
    <property type="entry name" value="SusC_RagA_signa"/>
    <property type="match status" value="1"/>
</dbReference>
<keyword evidence="2 7" id="KW-0813">Transport</keyword>
<dbReference type="PROSITE" id="PS52016">
    <property type="entry name" value="TONB_DEPENDENT_REC_3"/>
    <property type="match status" value="1"/>
</dbReference>
<feature type="signal peptide" evidence="8">
    <location>
        <begin position="1"/>
        <end position="17"/>
    </location>
</feature>
<comment type="similarity">
    <text evidence="7">Belongs to the TonB-dependent receptor family.</text>
</comment>
<keyword evidence="11" id="KW-1185">Reference proteome</keyword>